<keyword evidence="4" id="KW-0808">Transferase</keyword>
<evidence type="ECO:0000256" key="10">
    <source>
        <dbReference type="SAM" id="Phobius"/>
    </source>
</evidence>
<dbReference type="EMBL" id="BAAAHH010000049">
    <property type="protein sequence ID" value="GAA0967243.1"/>
    <property type="molecule type" value="Genomic_DNA"/>
</dbReference>
<keyword evidence="10" id="KW-0812">Transmembrane</keyword>
<dbReference type="SUPFAM" id="SSF55874">
    <property type="entry name" value="ATPase domain of HSP90 chaperone/DNA topoisomerase II/histidine kinase"/>
    <property type="match status" value="1"/>
</dbReference>
<sequence length="377" mass="40452">MRVKSLRISDWVTAAATFAVLAVNLVLVDGGEGAFWPPGAWVLTAVASFVLVLRREHPWTVLVVTGAVGVAYYPAGYPDTFLSVTFVLALANLTLLVGALAGVLSTFAIVLGFVVAGRLRDTSLATDGAEIAYTSVALLGAVILGEGLRTYKAALRRAEEAERTREEEARLRATEERLRIARELHDILAHQISLINVQAGAALHRRDEEQAFTALESIKRASKETLTELRQMLGVLRQYDEEAPVVPAPSLGTLPELVSQTQVPGLTVRLEDSRDDVPLPAPVELTAYRIVQESLTNIVRHSGASEAVVRVIQTDGELVIEVTDNGTKASDPERVQRGNGLRGMRERASAVGGTVSAGPEPTGFRVRAVLPAEKGTA</sequence>
<name>A0ABN1RXM3_9ACTN</name>
<evidence type="ECO:0000256" key="4">
    <source>
        <dbReference type="ARBA" id="ARBA00022679"/>
    </source>
</evidence>
<dbReference type="InterPro" id="IPR011712">
    <property type="entry name" value="Sig_transdc_His_kin_sub3_dim/P"/>
</dbReference>
<keyword evidence="5" id="KW-0547">Nucleotide-binding</keyword>
<proteinExistence type="predicted"/>
<keyword evidence="10" id="KW-0472">Membrane</keyword>
<protein>
    <recommendedName>
        <fullName evidence="2">histidine kinase</fullName>
        <ecNumber evidence="2">2.7.13.3</ecNumber>
    </recommendedName>
</protein>
<dbReference type="Pfam" id="PF07730">
    <property type="entry name" value="HisKA_3"/>
    <property type="match status" value="1"/>
</dbReference>
<feature type="domain" description="Histidine kinase/HSP90-like ATPase" evidence="11">
    <location>
        <begin position="285"/>
        <end position="373"/>
    </location>
</feature>
<organism evidence="13 14">
    <name type="scientific">Actinocorallia libanotica</name>
    <dbReference type="NCBI Taxonomy" id="46162"/>
    <lineage>
        <taxon>Bacteria</taxon>
        <taxon>Bacillati</taxon>
        <taxon>Actinomycetota</taxon>
        <taxon>Actinomycetes</taxon>
        <taxon>Streptosporangiales</taxon>
        <taxon>Thermomonosporaceae</taxon>
        <taxon>Actinocorallia</taxon>
    </lineage>
</organism>
<feature type="transmembrane region" description="Helical" evidence="10">
    <location>
        <begin position="81"/>
        <end position="114"/>
    </location>
</feature>
<evidence type="ECO:0000256" key="9">
    <source>
        <dbReference type="SAM" id="Coils"/>
    </source>
</evidence>
<feature type="transmembrane region" description="Helical" evidence="10">
    <location>
        <begin position="59"/>
        <end position="75"/>
    </location>
</feature>
<keyword evidence="14" id="KW-1185">Reference proteome</keyword>
<dbReference type="InterPro" id="IPR003594">
    <property type="entry name" value="HATPase_dom"/>
</dbReference>
<evidence type="ECO:0000256" key="1">
    <source>
        <dbReference type="ARBA" id="ARBA00000085"/>
    </source>
</evidence>
<keyword evidence="10" id="KW-1133">Transmembrane helix</keyword>
<dbReference type="GO" id="GO:0016301">
    <property type="term" value="F:kinase activity"/>
    <property type="evidence" value="ECO:0007669"/>
    <property type="project" value="UniProtKB-KW"/>
</dbReference>
<evidence type="ECO:0000259" key="11">
    <source>
        <dbReference type="Pfam" id="PF02518"/>
    </source>
</evidence>
<evidence type="ECO:0000313" key="14">
    <source>
        <dbReference type="Proteomes" id="UP001500665"/>
    </source>
</evidence>
<evidence type="ECO:0000256" key="5">
    <source>
        <dbReference type="ARBA" id="ARBA00022741"/>
    </source>
</evidence>
<dbReference type="PANTHER" id="PTHR24421:SF10">
    <property type="entry name" value="NITRATE_NITRITE SENSOR PROTEIN NARQ"/>
    <property type="match status" value="1"/>
</dbReference>
<evidence type="ECO:0000256" key="7">
    <source>
        <dbReference type="ARBA" id="ARBA00022840"/>
    </source>
</evidence>
<evidence type="ECO:0000256" key="6">
    <source>
        <dbReference type="ARBA" id="ARBA00022777"/>
    </source>
</evidence>
<evidence type="ECO:0000313" key="13">
    <source>
        <dbReference type="EMBL" id="GAA0967243.1"/>
    </source>
</evidence>
<feature type="transmembrane region" description="Helical" evidence="10">
    <location>
        <begin position="12"/>
        <end position="28"/>
    </location>
</feature>
<keyword evidence="6 13" id="KW-0418">Kinase</keyword>
<feature type="domain" description="Signal transduction histidine kinase subgroup 3 dimerisation and phosphoacceptor" evidence="12">
    <location>
        <begin position="176"/>
        <end position="238"/>
    </location>
</feature>
<dbReference type="Gene3D" id="1.20.5.1930">
    <property type="match status" value="1"/>
</dbReference>
<keyword evidence="9" id="KW-0175">Coiled coil</keyword>
<dbReference type="Proteomes" id="UP001500665">
    <property type="component" value="Unassembled WGS sequence"/>
</dbReference>
<evidence type="ECO:0000256" key="8">
    <source>
        <dbReference type="ARBA" id="ARBA00023012"/>
    </source>
</evidence>
<feature type="transmembrane region" description="Helical" evidence="10">
    <location>
        <begin position="34"/>
        <end position="52"/>
    </location>
</feature>
<comment type="catalytic activity">
    <reaction evidence="1">
        <text>ATP + protein L-histidine = ADP + protein N-phospho-L-histidine.</text>
        <dbReference type="EC" id="2.7.13.3"/>
    </reaction>
</comment>
<feature type="coiled-coil region" evidence="9">
    <location>
        <begin position="148"/>
        <end position="184"/>
    </location>
</feature>
<keyword evidence="3" id="KW-0597">Phosphoprotein</keyword>
<dbReference type="PANTHER" id="PTHR24421">
    <property type="entry name" value="NITRATE/NITRITE SENSOR PROTEIN NARX-RELATED"/>
    <property type="match status" value="1"/>
</dbReference>
<evidence type="ECO:0000256" key="3">
    <source>
        <dbReference type="ARBA" id="ARBA00022553"/>
    </source>
</evidence>
<gene>
    <name evidence="13" type="ORF">GCM10009550_70830</name>
</gene>
<evidence type="ECO:0000259" key="12">
    <source>
        <dbReference type="Pfam" id="PF07730"/>
    </source>
</evidence>
<dbReference type="CDD" id="cd16917">
    <property type="entry name" value="HATPase_UhpB-NarQ-NarX-like"/>
    <property type="match status" value="1"/>
</dbReference>
<keyword evidence="7" id="KW-0067">ATP-binding</keyword>
<dbReference type="EC" id="2.7.13.3" evidence="2"/>
<dbReference type="Pfam" id="PF02518">
    <property type="entry name" value="HATPase_c"/>
    <property type="match status" value="1"/>
</dbReference>
<keyword evidence="8" id="KW-0902">Two-component regulatory system</keyword>
<comment type="caution">
    <text evidence="13">The sequence shown here is derived from an EMBL/GenBank/DDBJ whole genome shotgun (WGS) entry which is preliminary data.</text>
</comment>
<evidence type="ECO:0000256" key="2">
    <source>
        <dbReference type="ARBA" id="ARBA00012438"/>
    </source>
</evidence>
<dbReference type="InterPro" id="IPR050482">
    <property type="entry name" value="Sensor_HK_TwoCompSys"/>
</dbReference>
<reference evidence="13 14" key="1">
    <citation type="journal article" date="2019" name="Int. J. Syst. Evol. Microbiol.">
        <title>The Global Catalogue of Microorganisms (GCM) 10K type strain sequencing project: providing services to taxonomists for standard genome sequencing and annotation.</title>
        <authorList>
            <consortium name="The Broad Institute Genomics Platform"/>
            <consortium name="The Broad Institute Genome Sequencing Center for Infectious Disease"/>
            <person name="Wu L."/>
            <person name="Ma J."/>
        </authorList>
    </citation>
    <scope>NUCLEOTIDE SEQUENCE [LARGE SCALE GENOMIC DNA]</scope>
    <source>
        <strain evidence="13 14">JCM 10696</strain>
    </source>
</reference>
<dbReference type="Gene3D" id="3.30.565.10">
    <property type="entry name" value="Histidine kinase-like ATPase, C-terminal domain"/>
    <property type="match status" value="1"/>
</dbReference>
<dbReference type="InterPro" id="IPR036890">
    <property type="entry name" value="HATPase_C_sf"/>
</dbReference>
<accession>A0ABN1RXM3</accession>